<evidence type="ECO:0000256" key="7">
    <source>
        <dbReference type="ARBA" id="ARBA00022984"/>
    </source>
</evidence>
<dbReference type="PATRIC" id="fig|999432.5.peg.6"/>
<dbReference type="InterPro" id="IPR051046">
    <property type="entry name" value="MurCDEF_CellWall_CoF430Synth"/>
</dbReference>
<dbReference type="GO" id="GO:0071555">
    <property type="term" value="P:cell wall organization"/>
    <property type="evidence" value="ECO:0007669"/>
    <property type="project" value="UniProtKB-KW"/>
</dbReference>
<dbReference type="InterPro" id="IPR035911">
    <property type="entry name" value="MurE/MurF_N"/>
</dbReference>
<name>A0A0E2E728_TREDN</name>
<comment type="pathway">
    <text evidence="10 11">Cell wall biogenesis; peptidoglycan biosynthesis.</text>
</comment>
<sequence length="476" mass="52756">MVREKLSNNLDYSLMTLDELLTSTGAWLVYESSSSKAFSSVVMDSRNVKNNSLFIPLRGENQDGHVYIEPALKNGAKFFVVDFDHLDENETALLSLCKNYDASCVAVKNNLKALQDAARYYLSKFPNLYKIGITGSSGKTTTKEILASIYSKKYNTVSTKGNLNSETGLPLSVFEVRPEHEAGIFELGMNRKGEIAEIASVLLPNAAIITNIGTAHIGILGTKQAIAEEKKEIFSFFKDDSLGFIPECEFTDFLKDVSHGSVFSVSDNDSSLVQKVEDAGVLGSKIFYRGEEILFPLPGVYNVKNALLCIALAEKKGFSAKEIKSGLEAVRPLFGRSQVLHGFVTYFLDCYNANPDSMKSAIEFCDSINTECAKHYVLASMLELGAESDYEHKKIIEDALKSNADNLYFFGDDICSAFEGLNVSSSKKIYKFKTNQFDALKEQLKENLSKDDFVLLKGSRSMELERLESVLKEGEI</sequence>
<dbReference type="Pfam" id="PF01225">
    <property type="entry name" value="Mur_ligase"/>
    <property type="match status" value="1"/>
</dbReference>
<dbReference type="InterPro" id="IPR005863">
    <property type="entry name" value="UDP-N-AcMur_synth"/>
</dbReference>
<evidence type="ECO:0000259" key="13">
    <source>
        <dbReference type="Pfam" id="PF02875"/>
    </source>
</evidence>
<dbReference type="GO" id="GO:0005524">
    <property type="term" value="F:ATP binding"/>
    <property type="evidence" value="ECO:0007669"/>
    <property type="project" value="UniProtKB-UniRule"/>
</dbReference>
<dbReference type="GO" id="GO:0005737">
    <property type="term" value="C:cytoplasm"/>
    <property type="evidence" value="ECO:0007669"/>
    <property type="project" value="UniProtKB-SubCell"/>
</dbReference>
<evidence type="ECO:0000256" key="8">
    <source>
        <dbReference type="ARBA" id="ARBA00023306"/>
    </source>
</evidence>
<dbReference type="GO" id="GO:0008766">
    <property type="term" value="F:UDP-N-acetylmuramoylalanyl-D-glutamyl-2,6-diaminopimelate-D-alanyl-D-alanine ligase activity"/>
    <property type="evidence" value="ECO:0007669"/>
    <property type="project" value="RHEA"/>
</dbReference>
<dbReference type="SUPFAM" id="SSF63418">
    <property type="entry name" value="MurE/MurF N-terminal domain"/>
    <property type="match status" value="1"/>
</dbReference>
<dbReference type="HAMAP" id="MF_02019">
    <property type="entry name" value="MurF"/>
    <property type="match status" value="1"/>
</dbReference>
<dbReference type="UniPathway" id="UPA00219"/>
<dbReference type="GO" id="GO:0008360">
    <property type="term" value="P:regulation of cell shape"/>
    <property type="evidence" value="ECO:0007669"/>
    <property type="project" value="UniProtKB-KW"/>
</dbReference>
<evidence type="ECO:0000259" key="12">
    <source>
        <dbReference type="Pfam" id="PF01225"/>
    </source>
</evidence>
<evidence type="ECO:0000256" key="11">
    <source>
        <dbReference type="RuleBase" id="RU004136"/>
    </source>
</evidence>
<dbReference type="GO" id="GO:0051301">
    <property type="term" value="P:cell division"/>
    <property type="evidence" value="ECO:0007669"/>
    <property type="project" value="UniProtKB-KW"/>
</dbReference>
<dbReference type="AlphaFoldDB" id="A0A0E2E728"/>
<evidence type="ECO:0000256" key="2">
    <source>
        <dbReference type="ARBA" id="ARBA00022598"/>
    </source>
</evidence>
<dbReference type="Proteomes" id="UP000011705">
    <property type="component" value="Chromosome"/>
</dbReference>
<dbReference type="GO" id="GO:0009252">
    <property type="term" value="P:peptidoglycan biosynthetic process"/>
    <property type="evidence" value="ECO:0007669"/>
    <property type="project" value="UniProtKB-UniRule"/>
</dbReference>
<comment type="similarity">
    <text evidence="10">Belongs to the MurCDEF family. MurF subfamily.</text>
</comment>
<dbReference type="EC" id="6.3.2.10" evidence="10 11"/>
<dbReference type="Pfam" id="PF08245">
    <property type="entry name" value="Mur_ligase_M"/>
    <property type="match status" value="1"/>
</dbReference>
<accession>A0A0E2E728</accession>
<keyword evidence="9 10" id="KW-0961">Cell wall biogenesis/degradation</keyword>
<dbReference type="Pfam" id="PF02875">
    <property type="entry name" value="Mur_ligase_C"/>
    <property type="match status" value="1"/>
</dbReference>
<feature type="domain" description="Mur ligase N-terminal catalytic" evidence="12">
    <location>
        <begin position="40"/>
        <end position="85"/>
    </location>
</feature>
<dbReference type="Gene3D" id="3.40.1190.10">
    <property type="entry name" value="Mur-like, catalytic domain"/>
    <property type="match status" value="1"/>
</dbReference>
<dbReference type="InterPro" id="IPR004101">
    <property type="entry name" value="Mur_ligase_C"/>
</dbReference>
<dbReference type="RefSeq" id="WP_002682493.1">
    <property type="nucleotide sequence ID" value="NZ_CM001795.1"/>
</dbReference>
<keyword evidence="5 10" id="KW-0067">ATP-binding</keyword>
<comment type="function">
    <text evidence="10 11">Involved in cell wall formation. Catalyzes the final step in the synthesis of UDP-N-acetylmuramoyl-pentapeptide, the precursor of murein.</text>
</comment>
<evidence type="ECO:0000256" key="9">
    <source>
        <dbReference type="ARBA" id="ARBA00023316"/>
    </source>
</evidence>
<dbReference type="SUPFAM" id="SSF53623">
    <property type="entry name" value="MurD-like peptide ligases, catalytic domain"/>
    <property type="match status" value="1"/>
</dbReference>
<dbReference type="NCBIfam" id="TIGR01143">
    <property type="entry name" value="murF"/>
    <property type="match status" value="1"/>
</dbReference>
<evidence type="ECO:0000256" key="3">
    <source>
        <dbReference type="ARBA" id="ARBA00022618"/>
    </source>
</evidence>
<dbReference type="HOGENOM" id="CLU_031507_1_2_12"/>
<evidence type="ECO:0000256" key="5">
    <source>
        <dbReference type="ARBA" id="ARBA00022840"/>
    </source>
</evidence>
<keyword evidence="7 10" id="KW-0573">Peptidoglycan synthesis</keyword>
<keyword evidence="3 10" id="KW-0132">Cell division</keyword>
<feature type="binding site" evidence="10">
    <location>
        <begin position="135"/>
        <end position="141"/>
    </location>
    <ligand>
        <name>ATP</name>
        <dbReference type="ChEBI" id="CHEBI:30616"/>
    </ligand>
</feature>
<dbReference type="EMBL" id="AGDV01000001">
    <property type="protein sequence ID" value="EMB35814.1"/>
    <property type="molecule type" value="Genomic_DNA"/>
</dbReference>
<evidence type="ECO:0000256" key="6">
    <source>
        <dbReference type="ARBA" id="ARBA00022960"/>
    </source>
</evidence>
<evidence type="ECO:0000256" key="4">
    <source>
        <dbReference type="ARBA" id="ARBA00022741"/>
    </source>
</evidence>
<dbReference type="Gene3D" id="3.40.1390.10">
    <property type="entry name" value="MurE/MurF, N-terminal domain"/>
    <property type="match status" value="1"/>
</dbReference>
<feature type="domain" description="Mur ligase C-terminal" evidence="13">
    <location>
        <begin position="335"/>
        <end position="460"/>
    </location>
</feature>
<comment type="subcellular location">
    <subcellularLocation>
        <location evidence="10 11">Cytoplasm</location>
    </subcellularLocation>
</comment>
<gene>
    <name evidence="10" type="primary">murF</name>
    <name evidence="15" type="ORF">HMPREF9726_00006</name>
</gene>
<organism evidence="15">
    <name type="scientific">Treponema denticola H-22</name>
    <dbReference type="NCBI Taxonomy" id="999432"/>
    <lineage>
        <taxon>Bacteria</taxon>
        <taxon>Pseudomonadati</taxon>
        <taxon>Spirochaetota</taxon>
        <taxon>Spirochaetia</taxon>
        <taxon>Spirochaetales</taxon>
        <taxon>Treponemataceae</taxon>
        <taxon>Treponema</taxon>
    </lineage>
</organism>
<proteinExistence type="inferred from homology"/>
<keyword evidence="2 10" id="KW-0436">Ligase</keyword>
<comment type="caution">
    <text evidence="15">The sequence shown here is derived from an EMBL/GenBank/DDBJ whole genome shotgun (WGS) entry which is preliminary data.</text>
</comment>
<dbReference type="InterPro" id="IPR036615">
    <property type="entry name" value="Mur_ligase_C_dom_sf"/>
</dbReference>
<dbReference type="InterPro" id="IPR013221">
    <property type="entry name" value="Mur_ligase_cen"/>
</dbReference>
<evidence type="ECO:0000256" key="10">
    <source>
        <dbReference type="HAMAP-Rule" id="MF_02019"/>
    </source>
</evidence>
<keyword evidence="6 10" id="KW-0133">Cell shape</keyword>
<protein>
    <recommendedName>
        <fullName evidence="10 11">UDP-N-acetylmuramoyl-tripeptide--D-alanyl-D-alanine ligase</fullName>
        <ecNumber evidence="10 11">6.3.2.10</ecNumber>
    </recommendedName>
    <alternativeName>
        <fullName evidence="10">D-alanyl-D-alanine-adding enzyme</fullName>
    </alternativeName>
</protein>
<keyword evidence="8 10" id="KW-0131">Cell cycle</keyword>
<keyword evidence="1 10" id="KW-0963">Cytoplasm</keyword>
<dbReference type="SUPFAM" id="SSF53244">
    <property type="entry name" value="MurD-like peptide ligases, peptide-binding domain"/>
    <property type="match status" value="1"/>
</dbReference>
<reference evidence="15" key="1">
    <citation type="submission" date="2012-01" db="EMBL/GenBank/DDBJ databases">
        <title>The Genome Sequence of Treponema denticola H-22.</title>
        <authorList>
            <consortium name="The Broad Institute Genome Sequencing Platform"/>
            <person name="Earl A."/>
            <person name="Ward D."/>
            <person name="Feldgarden M."/>
            <person name="Gevers D."/>
            <person name="Blanton J.M."/>
            <person name="Fenno C.J."/>
            <person name="Baranova O.V."/>
            <person name="Mathney J."/>
            <person name="Dewhirst F.E."/>
            <person name="Izard J."/>
            <person name="Young S.K."/>
            <person name="Zeng Q."/>
            <person name="Gargeya S."/>
            <person name="Fitzgerald M."/>
            <person name="Haas B."/>
            <person name="Abouelleil A."/>
            <person name="Alvarado L."/>
            <person name="Arachchi H.M."/>
            <person name="Berlin A."/>
            <person name="Chapman S.B."/>
            <person name="Gearin G."/>
            <person name="Goldberg J."/>
            <person name="Griggs A."/>
            <person name="Gujja S."/>
            <person name="Hansen M."/>
            <person name="Heiman D."/>
            <person name="Howarth C."/>
            <person name="Larimer J."/>
            <person name="Lui A."/>
            <person name="MacDonald P.J.P."/>
            <person name="McCowen C."/>
            <person name="Montmayeur A."/>
            <person name="Murphy C."/>
            <person name="Neiman D."/>
            <person name="Pearson M."/>
            <person name="Priest M."/>
            <person name="Roberts A."/>
            <person name="Saif S."/>
            <person name="Shea T."/>
            <person name="Sisk P."/>
            <person name="Stolte C."/>
            <person name="Sykes S."/>
            <person name="Wortman J."/>
            <person name="Nusbaum C."/>
            <person name="Birren B."/>
        </authorList>
    </citation>
    <scope>NUCLEOTIDE SEQUENCE [LARGE SCALE GENOMIC DNA]</scope>
    <source>
        <strain evidence="15">H-22</strain>
    </source>
</reference>
<evidence type="ECO:0000259" key="14">
    <source>
        <dbReference type="Pfam" id="PF08245"/>
    </source>
</evidence>
<dbReference type="InterPro" id="IPR036565">
    <property type="entry name" value="Mur-like_cat_sf"/>
</dbReference>
<dbReference type="PANTHER" id="PTHR43024">
    <property type="entry name" value="UDP-N-ACETYLMURAMOYL-TRIPEPTIDE--D-ALANYL-D-ALANINE LIGASE"/>
    <property type="match status" value="1"/>
</dbReference>
<evidence type="ECO:0000256" key="1">
    <source>
        <dbReference type="ARBA" id="ARBA00022490"/>
    </source>
</evidence>
<dbReference type="GO" id="GO:0047480">
    <property type="term" value="F:UDP-N-acetylmuramoyl-tripeptide-D-alanyl-D-alanine ligase activity"/>
    <property type="evidence" value="ECO:0007669"/>
    <property type="project" value="UniProtKB-UniRule"/>
</dbReference>
<comment type="catalytic activity">
    <reaction evidence="10 11">
        <text>D-alanyl-D-alanine + UDP-N-acetyl-alpha-D-muramoyl-L-alanyl-gamma-D-glutamyl-meso-2,6-diaminopimelate + ATP = UDP-N-acetyl-alpha-D-muramoyl-L-alanyl-gamma-D-glutamyl-meso-2,6-diaminopimeloyl-D-alanyl-D-alanine + ADP + phosphate + H(+)</text>
        <dbReference type="Rhea" id="RHEA:28374"/>
        <dbReference type="ChEBI" id="CHEBI:15378"/>
        <dbReference type="ChEBI" id="CHEBI:30616"/>
        <dbReference type="ChEBI" id="CHEBI:43474"/>
        <dbReference type="ChEBI" id="CHEBI:57822"/>
        <dbReference type="ChEBI" id="CHEBI:61386"/>
        <dbReference type="ChEBI" id="CHEBI:83905"/>
        <dbReference type="ChEBI" id="CHEBI:456216"/>
        <dbReference type="EC" id="6.3.2.10"/>
    </reaction>
</comment>
<dbReference type="InterPro" id="IPR000713">
    <property type="entry name" value="Mur_ligase_N"/>
</dbReference>
<keyword evidence="4 10" id="KW-0547">Nucleotide-binding</keyword>
<feature type="domain" description="Mur ligase central" evidence="14">
    <location>
        <begin position="133"/>
        <end position="313"/>
    </location>
</feature>
<dbReference type="Gene3D" id="3.90.190.20">
    <property type="entry name" value="Mur ligase, C-terminal domain"/>
    <property type="match status" value="1"/>
</dbReference>
<dbReference type="PANTHER" id="PTHR43024:SF1">
    <property type="entry name" value="UDP-N-ACETYLMURAMOYL-TRIPEPTIDE--D-ALANYL-D-ALANINE LIGASE"/>
    <property type="match status" value="1"/>
</dbReference>
<evidence type="ECO:0000313" key="15">
    <source>
        <dbReference type="EMBL" id="EMB35814.1"/>
    </source>
</evidence>